<dbReference type="PROSITE" id="PS00330">
    <property type="entry name" value="HEMOLYSIN_CALCIUM"/>
    <property type="match status" value="2"/>
</dbReference>
<dbReference type="OrthoDB" id="436550at2759"/>
<dbReference type="GO" id="GO:0005509">
    <property type="term" value="F:calcium ion binding"/>
    <property type="evidence" value="ECO:0007669"/>
    <property type="project" value="InterPro"/>
</dbReference>
<feature type="signal peptide" evidence="4">
    <location>
        <begin position="1"/>
        <end position="22"/>
    </location>
</feature>
<evidence type="ECO:0000256" key="4">
    <source>
        <dbReference type="SAM" id="SignalP"/>
    </source>
</evidence>
<name>A0A9N8H816_9STRA</name>
<sequence>MTTHQFFGIVVALAVLAAPAAATDPPTTARPSQSPSRSPQPSSSPSDVPSVAPSFHLAEGDILHQGLALFTNKFAGLDQLDVLSTPIPLVGLSINNILGDIYTTLDFTTFIMDGTRDFTADQIEGSINTFLTNRIAAGSVLSTYRDGASPLCPNTNNNQPIFVDWVDEATVGHTKLEITFCMEISKTKQFNFEPTGLFDSIPESILMETSAQLTAEATFTVASKLTVYFDGTTPGLVTAPEFEFELADAELNVNAGSANGLKLFLGVVELSSDATINLGASFSFCYDDPNVSGTPCSNDRLDSTDLYLTINSGYTVNGDLTLESAGVLPSLAALLPTPLSFTVTAQDTLSDYTPDFSSNLDPALEEALVAYSPKSMLQLIDRMESVVFRMMENEPFLKTSVPLTDKTLTKVLRKKNVFTTHKHLLAIPQPIATRPKKSRTIFSSKAFAAAPIGTLPKTLALIYTTGPDLNANPTDKAAINGLSNTKVCSFDIAADPATAAEFVSAIKTGVNAANCGVTLCEMGDTAATGCTRHNTNGARSTFDVSGSCSSTCKVVIGVDTDSNGNDKLYMTSVVDTSNSLDVVYLSLNEPDDRKGPDSLLGFPINQPAYPELVPRYNDIATFVATLSGGVQGSQEFNNVVIGFVFVPADANNLARFELTADFAQDTSVNAVWAPPGGNIGDFANVALEQANFVVDTTATFSTGFGVLLGPDTTEKLVILGTACKGEDPKTFSCDLAFTQLKLTYDSVEKVVDLPAGNGDAATALQVALDGVDALGSDFASVTTFGSNKFKIEFNAAFGSVQLQVLKTCKDAVDGTERAGSVFACATGDVPADSSNSYGLTDQVKSKRGFQVAVDQTTLSASFSVNGIAKLTAELNDVIEISADMTGQLSGSLTLTVGEVGYTPFFTWVADLIQLDHFNGLASFSGSFLADVHALEPFDAEILGATGAMAQYDIDFFANPGLPSITFQIDLPGIRDVRFLKYEDVVSCMAFTKSFLGSVETCAGGLLDFEINDQNVFFSKIPILGVRPCEKISLLSVYTDFVDYITAEFDDGVNTTFTALKEKLEGALSDVVESTGGTATVLFDTGETNDGLAVRSTLTIDIVLEWDLSFLDDLGFSLSELLDDIGVSGDDLSGAITGLLGDVVPEEGLALIPFDGVLRFQTGLGLERTVELPSANVPAGSEFLGTSCFMLGTSGLNLGFSGGTGGSAIGFDGMLGPFAGTFGIEFDFLDNLGSTDGDGLSLQIGFPDTSFNFYIDGDIPARLEGPSFPRVTDVDDLLARLSGSWTGGAGGGFTGSIPTIDVDLSLVMSFPNLETLFQNPTIAIFDLLDPGSISGSSNPLDFGGVLNFEVKSLGSDILQRLTSLDVPGLGDLMLGGGAFTNIVKSVENFFEKLDSLTFGASGIVTSIDIPFLKKKLAVALGAGSGGTSGASVFKKAGAKIAGALDDALDTLVGELGGTIAVEVANLLNEVLADILCPDQEVESICGCSDGDGTFLPNCPCEDNDGSIESIEWKIPLGASALNFEIPLDFELDGDLALDLNFTAELEVGWSFLLGLGYDVEQGLFIDTFPGESSEVSIQAALTVPNTGIEASLLNFLNASLTDATVQIAAGFFIDFDKEAGLRLKNPEVEGSRSYGRMTLSNFKGISLDFFQPSVRTAATFSTSMELSVGEAVVGDAAAYIPSLQADVKAVLFKNFEPDSDEGSGSSNGANTRRQLHERLEERRLQRLSQDFESFGRLTSQEHPARQLVEAIRHLVRNDILEEDFDFVEGGFCAVDTTQEEGGCLEVQALAVNTKKLKEQIDPFIEFFVTGDVDGALDNIAQPLLPLNDPVPGVSEVVGEDTSILDFAEQDSRFRAGAQALKKFIEVYLSIKDFAAKFEENDGVVTIADTCDVLAGFKCSGAMFGELEEEGRQLEVTADAHEIFALASKEGLPISPADHALRRQLDSSCDTDGSTCTDGTFGGDCSTASCCATTSCKKNEKVKKAKCLKEKIKCKASGIDGLTFPFLEDPTLMIGIITGDDFGLLRYEPDPLEFGMALEFSFTLYTPPFVELTLGLEFGATLTYGVELDTKGIREAVTQNEPLKALNSFAFIDVFDEVDVPTLVITGAVSVGVNVNAIFLEIGLTATVGFEATVDIWDPFPETSNGLVRPYELVVYQGLNPLDWLEFTLSMYFELEMYIRVQIWLIFTTITIYEISYSIREDIIAPILIEPLPVVPVVEVKDGDLTLNEDASGGLECFSLEGSLGEETVECILATSGQEKFATAEGVAEITFTNTRRNREMLSMVRRDGTVSGRMMTSTSDLFFKGIQSPIKLGSVGKLTLDYLASGSKVLGNAQIALAATSIQAGIANTHFLGISNKVVMELPFPEIQDLTTTLNDCNNQFDLIGHTNLIINADSIGTACSIKATGGENEASVLVDFGVSDSCMDGNSVKVSTSGEQTTIEIFRARDSFRKTFSFGTAFQIFEFLMSECQDTITIEKTLATTISIKVDGRKGDDIISIGHGQDGVNLIFGDLDVTGSAGSDKLIVLDTPSISLGYKNETMTSKFLEGFLPGENSLFEYEGFETITLYLTSSENSLLVASTPLDSSTFIFGGSSPSHFLVNSTKGDIEIQGGQSNDVFSVRQLFEGTTAVFKGLDGDDILNVDGRPFNSTELGSTVENTLIRWSGGNGNDTLNTYFVSYGDSTIELFDDNDGTNRINIDCADFACHILSRNNFLANIHDTESSSSTVERINLYQSTEMPVSVSAIVLRLNGGLNRMFFDDTMAKFDVFGGPDRDEFRIGQKYNSERGEMTGVVETLETTLTTQGYLSDGNSDNVVINGMGGGDFFDVIRNKKLLDLNGDSGDDTFIIRSFLALRLIEGEVQESDIGDVKAVGGDDNDLFEVGDTVTSYVVNAGVDIDGGTGDDRAVVVGTEAADTYVITDGEIFGGGLSIKFSNIELLDVTGQEGDDIFQILSTNPNVITSVYGSLGSDTFLVAPREVLPVISKNTKGHSGVLEHEIASGDEGYNGLLVEGIAVNVMDNDDFGYIHVIETSASYVLFEVSETEDVNGEGLSFDFYLYPTIRPDAKVVVDVQSQFSLNLEPYVILTDISDGSGTPDVDGVLELTWIAGNMAPKRIRAQHNYRAEPLEITDYNGLIAVDLIVQRTDDARFSDTNQTIQPIFNKLIPRKTPVAGRTDIAQSVTIIEPTGETVVAEGGTNGFEAAYDVYLRPCTASMKTNTKVEVSETVLDQVMVSPSTIVGNDWGADCKVTVSVAAKEDELEEGLHFVTLAHKVTTPAGEGILLSDGEPLVASNVLVKIQDDDIAGVILEQSNGATSTAEIDDVDKLLVETSGSDFSFYFEDSYRIRLSKAPNDTVTIQIYGVETASDDANQLGGLVDNSEIILRTTPRIQAYVRTTTAGTPASSVALEFTSLNWNLWQTVYVSAVNDGITEGVDLLNFPSQPSFLSYIQGPLVLAGSDSPDVPPIEPPLMLPGETDVDKFEIPDGYEADLSSFDAIEADSVNHLIIQNLDVRGSLKSIGTLTHDQFFGMNMGQNLVISGNAQRDGIVYRDMNLVELFLGNGADDITIESTAEALYLLHTGADDDDVHVKNISGPVLIQGAEGADKVRISSDSHKIDDILALLAFDGGSSDQDADRLAVDHSGDDIGSDPVLNITRNLVELASMSVSDETNAPRDSFLISLWGATGGSYELVLSDPLQASNEPKTIVVPLATTASELEDLIQDTIFPSGSEKACGKIGTTICSQSVKVYELGSGFLITFVGERLNRGVSLDFSPGTLESFQSEIFLNATNDILDQASDIVYGNVELLDIALGTKETVLNIRGTSAKTEIVTQNSDDYVFVSSDSNETPETAQVTDFLHGWLDYVTRDLTIVVNEGRHRLMISDESSSLPMASVDAPAGLTGSSLKGIKEGLGDIYFSADGGHWSAGVNLWLGKNDDYLSVTSIPANAEGTDLRTATSIHAGAGSDKITVALDESQLYGAVFVANGQAGNDIIDGSASSLPLILFGDDGLDEIKGGSGSDIVFGDYGVVEWIDSNSTVVASAGKGGYGDFTDGVVRHVSRVLSTGADQGDSDILILNGGNDIGIGGFKNDSVHGGDGMDIILGDSGRIEFYHDSLSPKLILPLDCEYGGPDTLYGGNGEVDYIIGGGFSDVIYGGTDVLDAADGSDLVFGDHAEIMLEEEPAYKLIRAEITLPECTGGDDSIYLGAGDDIAFGGAGNDYIEGNAGQDIIFGDFGIYDATISYPEYTSLIDHAEFAGNDTIHGGDHDDILFGQEGSDTIFGDGGNDDITGGHDVLFGEDAGDNLHGGSESDRLIGDNGRILRTGTRIAASTFPWLHNFVWETFPSPFDTDVIREVRLFDDVDKIQGDDKMWGDAGNDILWGQRGNDELNGGEGEDELIGGLHADILRGDAGNDILIGDVGHVIRRFDESGAPRLNSDSSGTSSEFVWHKDIVLEEIGNIVSSHLISKKVDTDILQAEDTVAASMLLVANAYSDGNKVNDASRGGWPTELILFNLEPGYDDVLEGGAGDDVVIGQRGDDTIKGGTGNDLLIGDSGSNKIGYNMDLPKIYEIYRSLTAPEQFEVPEFGAVFSVDMKLYPDQYREVDSLGSFVDGAVNIDDLQVDANLLHDILGVSALSKADPSECVQPMFAAMPGFLESTQHYHGNDSIDSGSGQSIVVGDDIRGFIGLDFEQFSDIDLVRKRTDELVASLGTRLSVMEFDAERSGLINGADYSIAVGCDSITTDATGQTFATGDSLNLIGRTYLAESVDSASLASIAEQVLDRLHDIELVLVDLHLALYELHHDLLVRSPQPSPTLPQEALHNLTLASDSISSFGTDVVVGDSVTYFVQADRPGTDGFAFGELKSDQAIESALSAIRNNREAALDAHETTDLTPTTPLGNSALNSLPFDDIPFLLYCGVDKIFLNTGTNLGIGDFALIGHVVTTQDSTTADLSAYTDSVEDLRKRPVVSIQVRLDVFGYDIEFYAERYNSAIAKDVKPVLHGDFFFGDSATNVALGEYWTSFGYDQPSGTFVHEDRADAFGQWDNARWNKIAGDTFDMIDGTKVDTQKGQDEVIGNLNTNDKLEAEMLFFTQGLLQGHVLLSQFATDLFNGVIPDNKLTMVKSKQCADMNMASYIPPFVYDPGSSTTTSGPSVSLASQTSTATLEFGAVPTVPTAASPSNNAPTSAPTSATTSAPTSAPTSPPVNSSPGNANGNGNGNGSANGKGKNKRARLRRRE</sequence>
<feature type="region of interest" description="Disordered" evidence="3">
    <location>
        <begin position="5163"/>
        <end position="5228"/>
    </location>
</feature>
<gene>
    <name evidence="5" type="ORF">SEMRO_222_G091140.1</name>
</gene>
<dbReference type="SUPFAM" id="SSF51120">
    <property type="entry name" value="beta-Roll"/>
    <property type="match status" value="3"/>
</dbReference>
<dbReference type="InterPro" id="IPR011049">
    <property type="entry name" value="Serralysin-like_metalloprot_C"/>
</dbReference>
<evidence type="ECO:0000313" key="5">
    <source>
        <dbReference type="EMBL" id="CAB9505193.1"/>
    </source>
</evidence>
<organism evidence="5 6">
    <name type="scientific">Seminavis robusta</name>
    <dbReference type="NCBI Taxonomy" id="568900"/>
    <lineage>
        <taxon>Eukaryota</taxon>
        <taxon>Sar</taxon>
        <taxon>Stramenopiles</taxon>
        <taxon>Ochrophyta</taxon>
        <taxon>Bacillariophyta</taxon>
        <taxon>Bacillariophyceae</taxon>
        <taxon>Bacillariophycidae</taxon>
        <taxon>Naviculales</taxon>
        <taxon>Naviculaceae</taxon>
        <taxon>Seminavis</taxon>
    </lineage>
</organism>
<proteinExistence type="predicted"/>
<dbReference type="PANTHER" id="PTHR38340:SF1">
    <property type="entry name" value="S-LAYER PROTEIN"/>
    <property type="match status" value="1"/>
</dbReference>
<dbReference type="Proteomes" id="UP001153069">
    <property type="component" value="Unassembled WGS sequence"/>
</dbReference>
<keyword evidence="4" id="KW-0732">Signal</keyword>
<feature type="chain" id="PRO_5040142350" evidence="4">
    <location>
        <begin position="23"/>
        <end position="5228"/>
    </location>
</feature>
<dbReference type="InterPro" id="IPR001343">
    <property type="entry name" value="Hemolysn_Ca-bd"/>
</dbReference>
<evidence type="ECO:0000256" key="3">
    <source>
        <dbReference type="SAM" id="MobiDB-lite"/>
    </source>
</evidence>
<dbReference type="PANTHER" id="PTHR38340">
    <property type="entry name" value="S-LAYER PROTEIN"/>
    <property type="match status" value="1"/>
</dbReference>
<comment type="subcellular location">
    <subcellularLocation>
        <location evidence="1">Secreted</location>
    </subcellularLocation>
</comment>
<comment type="caution">
    <text evidence="5">The sequence shown here is derived from an EMBL/GenBank/DDBJ whole genome shotgun (WGS) entry which is preliminary data.</text>
</comment>
<evidence type="ECO:0000256" key="1">
    <source>
        <dbReference type="ARBA" id="ARBA00004613"/>
    </source>
</evidence>
<dbReference type="Pfam" id="PF00353">
    <property type="entry name" value="HemolysinCabind"/>
    <property type="match status" value="6"/>
</dbReference>
<keyword evidence="2" id="KW-0964">Secreted</keyword>
<feature type="compositionally biased region" description="Gly residues" evidence="3">
    <location>
        <begin position="5204"/>
        <end position="5214"/>
    </location>
</feature>
<dbReference type="InterPro" id="IPR018511">
    <property type="entry name" value="Hemolysin-typ_Ca-bd_CS"/>
</dbReference>
<accession>A0A9N8H816</accession>
<feature type="compositionally biased region" description="Basic residues" evidence="3">
    <location>
        <begin position="5217"/>
        <end position="5228"/>
    </location>
</feature>
<feature type="region of interest" description="Disordered" evidence="3">
    <location>
        <begin position="22"/>
        <end position="51"/>
    </location>
</feature>
<dbReference type="InterPro" id="IPR050557">
    <property type="entry name" value="RTX_toxin/Mannuronan_C5-epim"/>
</dbReference>
<protein>
    <submittedName>
        <fullName evidence="5">Kringle domain</fullName>
    </submittedName>
</protein>
<evidence type="ECO:0000256" key="2">
    <source>
        <dbReference type="ARBA" id="ARBA00022525"/>
    </source>
</evidence>
<keyword evidence="6" id="KW-1185">Reference proteome</keyword>
<reference evidence="5" key="1">
    <citation type="submission" date="2020-06" db="EMBL/GenBank/DDBJ databases">
        <authorList>
            <consortium name="Plant Systems Biology data submission"/>
        </authorList>
    </citation>
    <scope>NUCLEOTIDE SEQUENCE</scope>
    <source>
        <strain evidence="5">D6</strain>
    </source>
</reference>
<dbReference type="EMBL" id="CAICTM010000221">
    <property type="protein sequence ID" value="CAB9505193.1"/>
    <property type="molecule type" value="Genomic_DNA"/>
</dbReference>
<dbReference type="Gene3D" id="2.150.10.10">
    <property type="entry name" value="Serralysin-like metalloprotease, C-terminal"/>
    <property type="match status" value="3"/>
</dbReference>
<evidence type="ECO:0000313" key="6">
    <source>
        <dbReference type="Proteomes" id="UP001153069"/>
    </source>
</evidence>
<dbReference type="GO" id="GO:0005576">
    <property type="term" value="C:extracellular region"/>
    <property type="evidence" value="ECO:0007669"/>
    <property type="project" value="UniProtKB-SubCell"/>
</dbReference>
<feature type="compositionally biased region" description="Low complexity" evidence="3">
    <location>
        <begin position="5164"/>
        <end position="5203"/>
    </location>
</feature>